<evidence type="ECO:0000313" key="3">
    <source>
        <dbReference type="Proteomes" id="UP000886602"/>
    </source>
</evidence>
<evidence type="ECO:0000313" key="2">
    <source>
        <dbReference type="EMBL" id="MBK7423480.1"/>
    </source>
</evidence>
<reference evidence="2" key="1">
    <citation type="submission" date="2020-10" db="EMBL/GenBank/DDBJ databases">
        <title>Connecting structure to function with the recovery of over 1000 high-quality activated sludge metagenome-assembled genomes encoding full-length rRNA genes using long-read sequencing.</title>
        <authorList>
            <person name="Singleton C.M."/>
            <person name="Petriglieri F."/>
            <person name="Kristensen J.M."/>
            <person name="Kirkegaard R.H."/>
            <person name="Michaelsen T.Y."/>
            <person name="Andersen M.H."/>
            <person name="Karst S.M."/>
            <person name="Dueholm M.S."/>
            <person name="Nielsen P.H."/>
            <person name="Albertsen M."/>
        </authorList>
    </citation>
    <scope>NUCLEOTIDE SEQUENCE</scope>
    <source>
        <strain evidence="2">EsbW_18-Q3-R4-48_MAXAC.044</strain>
    </source>
</reference>
<feature type="transmembrane region" description="Helical" evidence="1">
    <location>
        <begin position="12"/>
        <end position="34"/>
    </location>
</feature>
<name>A0A9D7FE93_9RHOO</name>
<comment type="caution">
    <text evidence="2">The sequence shown here is derived from an EMBL/GenBank/DDBJ whole genome shotgun (WGS) entry which is preliminary data.</text>
</comment>
<keyword evidence="1" id="KW-0472">Membrane</keyword>
<accession>A0A9D7FE93</accession>
<keyword evidence="1" id="KW-0812">Transmembrane</keyword>
<organism evidence="2 3">
    <name type="scientific">Candidatus Propionivibrio dominans</name>
    <dbReference type="NCBI Taxonomy" id="2954373"/>
    <lineage>
        <taxon>Bacteria</taxon>
        <taxon>Pseudomonadati</taxon>
        <taxon>Pseudomonadota</taxon>
        <taxon>Betaproteobacteria</taxon>
        <taxon>Rhodocyclales</taxon>
        <taxon>Rhodocyclaceae</taxon>
        <taxon>Propionivibrio</taxon>
    </lineage>
</organism>
<keyword evidence="1" id="KW-1133">Transmembrane helix</keyword>
<dbReference type="AlphaFoldDB" id="A0A9D7FE93"/>
<gene>
    <name evidence="2" type="ORF">IPJ48_10480</name>
</gene>
<sequence length="144" mass="14335">MSTMCPEIKHQKGFAIVSAIFIIVVLAALGGFIATVSTTQHAGSALDLNGARAFQAARAGSEWGVARAINASSCVASSNIGTVNGVSVTVLCATLANGGAVEAGLGSIYSITAIACTQPVAGACPGNAGVPGYVERRLTALVER</sequence>
<protein>
    <submittedName>
        <fullName evidence="2">Agglutinin biogenesis protein MshP</fullName>
    </submittedName>
</protein>
<evidence type="ECO:0000256" key="1">
    <source>
        <dbReference type="SAM" id="Phobius"/>
    </source>
</evidence>
<dbReference type="Proteomes" id="UP000886602">
    <property type="component" value="Unassembled WGS sequence"/>
</dbReference>
<dbReference type="EMBL" id="JADJNC010000015">
    <property type="protein sequence ID" value="MBK7423480.1"/>
    <property type="molecule type" value="Genomic_DNA"/>
</dbReference>
<proteinExistence type="predicted"/>